<dbReference type="Proteomes" id="UP000447833">
    <property type="component" value="Unassembled WGS sequence"/>
</dbReference>
<dbReference type="PRINTS" id="PR00040">
    <property type="entry name" value="HTHMERR"/>
</dbReference>
<proteinExistence type="predicted"/>
<protein>
    <submittedName>
        <fullName evidence="3">MerR family transcriptional regulator</fullName>
    </submittedName>
</protein>
<evidence type="ECO:0000259" key="2">
    <source>
        <dbReference type="PROSITE" id="PS50937"/>
    </source>
</evidence>
<dbReference type="Pfam" id="PF13411">
    <property type="entry name" value="MerR_1"/>
    <property type="match status" value="1"/>
</dbReference>
<gene>
    <name evidence="3" type="ORF">GLW07_16490</name>
</gene>
<dbReference type="InterPro" id="IPR000551">
    <property type="entry name" value="MerR-type_HTH_dom"/>
</dbReference>
<dbReference type="Gene3D" id="1.10.1660.10">
    <property type="match status" value="1"/>
</dbReference>
<name>A0A845F2D2_9BACL</name>
<dbReference type="PROSITE" id="PS50937">
    <property type="entry name" value="HTH_MERR_2"/>
    <property type="match status" value="1"/>
</dbReference>
<dbReference type="PANTHER" id="PTHR30204:SF95">
    <property type="entry name" value="HTH-TYPE TRANSCRIPTIONAL REGULATOR CUER"/>
    <property type="match status" value="1"/>
</dbReference>
<dbReference type="AlphaFoldDB" id="A0A845F2D2"/>
<dbReference type="EMBL" id="WMEY01000005">
    <property type="protein sequence ID" value="MYL64959.1"/>
    <property type="molecule type" value="Genomic_DNA"/>
</dbReference>
<keyword evidence="1" id="KW-0238">DNA-binding</keyword>
<dbReference type="InterPro" id="IPR047057">
    <property type="entry name" value="MerR_fam"/>
</dbReference>
<evidence type="ECO:0000256" key="1">
    <source>
        <dbReference type="ARBA" id="ARBA00023125"/>
    </source>
</evidence>
<sequence length="142" mass="16409">MIDLGVLLKIGELAEVCHVSKRTVDYYTKMGLLQCERSETNYRFYGEDAIDDIKFIEQCKEMQMTLSQIQQRLTVKKSSQVDSEMIHSQVKQVIDKMEYLGAELKDIHESVEKLDEETQTKIKKNLSPQTVALIQSLLLYST</sequence>
<comment type="caution">
    <text evidence="3">The sequence shown here is derived from an EMBL/GenBank/DDBJ whole genome shotgun (WGS) entry which is preliminary data.</text>
</comment>
<dbReference type="SUPFAM" id="SSF46955">
    <property type="entry name" value="Putative DNA-binding domain"/>
    <property type="match status" value="1"/>
</dbReference>
<dbReference type="RefSeq" id="WP_160920348.1">
    <property type="nucleotide sequence ID" value="NZ_WMEY01000005.1"/>
</dbReference>
<organism evidence="3 4">
    <name type="scientific">Guptibacillus hwajinpoensis</name>
    <dbReference type="NCBI Taxonomy" id="208199"/>
    <lineage>
        <taxon>Bacteria</taxon>
        <taxon>Bacillati</taxon>
        <taxon>Bacillota</taxon>
        <taxon>Bacilli</taxon>
        <taxon>Bacillales</taxon>
        <taxon>Guptibacillaceae</taxon>
        <taxon>Guptibacillus</taxon>
    </lineage>
</organism>
<dbReference type="InterPro" id="IPR009061">
    <property type="entry name" value="DNA-bd_dom_put_sf"/>
</dbReference>
<evidence type="ECO:0000313" key="4">
    <source>
        <dbReference type="Proteomes" id="UP000447833"/>
    </source>
</evidence>
<reference evidence="3 4" key="1">
    <citation type="submission" date="2019-11" db="EMBL/GenBank/DDBJ databases">
        <title>Genome sequences of 17 halophilic strains isolated from different environments.</title>
        <authorList>
            <person name="Furrow R.E."/>
        </authorList>
    </citation>
    <scope>NUCLEOTIDE SEQUENCE [LARGE SCALE GENOMIC DNA]</scope>
    <source>
        <strain evidence="3 4">22506_14_FS</strain>
    </source>
</reference>
<accession>A0A845F2D2</accession>
<dbReference type="GO" id="GO:0003700">
    <property type="term" value="F:DNA-binding transcription factor activity"/>
    <property type="evidence" value="ECO:0007669"/>
    <property type="project" value="InterPro"/>
</dbReference>
<evidence type="ECO:0000313" key="3">
    <source>
        <dbReference type="EMBL" id="MYL64959.1"/>
    </source>
</evidence>
<dbReference type="GO" id="GO:0003677">
    <property type="term" value="F:DNA binding"/>
    <property type="evidence" value="ECO:0007669"/>
    <property type="project" value="UniProtKB-KW"/>
</dbReference>
<dbReference type="PANTHER" id="PTHR30204">
    <property type="entry name" value="REDOX-CYCLING DRUG-SENSING TRANSCRIPTIONAL ACTIVATOR SOXR"/>
    <property type="match status" value="1"/>
</dbReference>
<dbReference type="SMART" id="SM00422">
    <property type="entry name" value="HTH_MERR"/>
    <property type="match status" value="1"/>
</dbReference>
<feature type="domain" description="HTH merR-type" evidence="2">
    <location>
        <begin position="7"/>
        <end position="75"/>
    </location>
</feature>